<gene>
    <name evidence="2" type="ORF">SAMN04488514_11160</name>
</gene>
<protein>
    <submittedName>
        <fullName evidence="2">Glycosyl hydrolases related to GH101 family, GHL1-GHL3</fullName>
    </submittedName>
</protein>
<evidence type="ECO:0000256" key="1">
    <source>
        <dbReference type="SAM" id="SignalP"/>
    </source>
</evidence>
<accession>A0A1G9UJR8</accession>
<keyword evidence="3" id="KW-1185">Reference proteome</keyword>
<reference evidence="3" key="1">
    <citation type="submission" date="2016-10" db="EMBL/GenBank/DDBJ databases">
        <authorList>
            <person name="Varghese N."/>
            <person name="Submissions S."/>
        </authorList>
    </citation>
    <scope>NUCLEOTIDE SEQUENCE [LARGE SCALE GENOMIC DNA]</scope>
    <source>
        <strain evidence="3">DSM 19886</strain>
    </source>
</reference>
<dbReference type="EMBL" id="FNGV01000011">
    <property type="protein sequence ID" value="SDM60192.1"/>
    <property type="molecule type" value="Genomic_DNA"/>
</dbReference>
<evidence type="ECO:0000313" key="3">
    <source>
        <dbReference type="Proteomes" id="UP000199440"/>
    </source>
</evidence>
<sequence>MKIKIQRIKTISLLLVVVLFSGSNGFALTHNDIEKNKTLESAVLENEVLKVSVDVKSGCFTVIEKKSGQVWGSDPWENAAGLLTISDTKGKKQTVNLSKSKKIEVTRLNEYTVSIKFINPIMGDGSEAKGIIIVSEIRLDKNAPKLDVQVVEHSAGNYSLFDLRYPSRQFSLKTDEDKGAAVIPQKQGVICPSYIFPMNGGRFCKWDDATYNNKSVGALPLFNNGTGMSMPWWGTYNEKSAVVGVVDESARPEMMYNINNNGQYLFNSKGEMSTFQRIVFLDPVWKLDSEKGKMEISYHFIPGGDYVDMAKIYKKEAVKRGYFVTLNDKAKRNPNVNKLPGAIYMGVYGGYPHYVNMPGMAFTFDELKEMIRVTHDELKVENAFFHAWGTFSNFVPHDWPISTELGGTEKLKAAVDLAKKFGYLYSSYHAYSPMLENDPDFTTDLMQRDEEGKLMNTGSRWARVDPKFQLGLAQENLEKEIAALGLEADITDITFAAYREDGKEGRLALAKYIDSLNLVNGTEHGQQQWIPYFDMFEGMTYLEDHPLSQISHRAPLFSLVFHDAIATFGKIQDPDNEITINGDFRKKALRSMLFGRGTTIFFAPYEFNGMRPMIKMANELVSPVHRETFFSELKSHEYLSADFKVQRSKFSSGTEVIANLGPVAQKIEGGVSIPGYGYRITMKDGKVKSGHFEVGLSVD</sequence>
<name>A0A1G9UJR8_9FLAO</name>
<dbReference type="GO" id="GO:0016787">
    <property type="term" value="F:hydrolase activity"/>
    <property type="evidence" value="ECO:0007669"/>
    <property type="project" value="UniProtKB-KW"/>
</dbReference>
<dbReference type="STRING" id="192904.SAMN04488514_11160"/>
<feature type="signal peptide" evidence="1">
    <location>
        <begin position="1"/>
        <end position="27"/>
    </location>
</feature>
<dbReference type="AlphaFoldDB" id="A0A1G9UJR8"/>
<dbReference type="Pfam" id="PF18952">
    <property type="entry name" value="DUF5696"/>
    <property type="match status" value="1"/>
</dbReference>
<keyword evidence="1" id="KW-0732">Signal</keyword>
<dbReference type="RefSeq" id="WP_143017641.1">
    <property type="nucleotide sequence ID" value="NZ_FNGV01000011.1"/>
</dbReference>
<feature type="chain" id="PRO_5011718946" evidence="1">
    <location>
        <begin position="28"/>
        <end position="699"/>
    </location>
</feature>
<dbReference type="Proteomes" id="UP000199440">
    <property type="component" value="Unassembled WGS sequence"/>
</dbReference>
<evidence type="ECO:0000313" key="2">
    <source>
        <dbReference type="EMBL" id="SDM60192.1"/>
    </source>
</evidence>
<keyword evidence="2" id="KW-0378">Hydrolase</keyword>
<dbReference type="OrthoDB" id="2496946at2"/>
<dbReference type="InterPro" id="IPR043751">
    <property type="entry name" value="DUF5696"/>
</dbReference>
<organism evidence="2 3">
    <name type="scientific">Kriegella aquimaris</name>
    <dbReference type="NCBI Taxonomy" id="192904"/>
    <lineage>
        <taxon>Bacteria</taxon>
        <taxon>Pseudomonadati</taxon>
        <taxon>Bacteroidota</taxon>
        <taxon>Flavobacteriia</taxon>
        <taxon>Flavobacteriales</taxon>
        <taxon>Flavobacteriaceae</taxon>
        <taxon>Kriegella</taxon>
    </lineage>
</organism>
<proteinExistence type="predicted"/>